<evidence type="ECO:0000256" key="4">
    <source>
        <dbReference type="ARBA" id="ARBA00022475"/>
    </source>
</evidence>
<comment type="similarity">
    <text evidence="2 9">Belongs to the ABC-2 integral membrane protein family.</text>
</comment>
<keyword evidence="4 9" id="KW-1003">Cell membrane</keyword>
<dbReference type="OrthoDB" id="9814458at2"/>
<keyword evidence="12" id="KW-1185">Reference proteome</keyword>
<keyword evidence="7 9" id="KW-1133">Transmembrane helix</keyword>
<gene>
    <name evidence="11" type="ORF">ACH50_08150</name>
</gene>
<dbReference type="PANTHER" id="PTHR30413:SF8">
    <property type="entry name" value="TRANSPORT PERMEASE PROTEIN"/>
    <property type="match status" value="1"/>
</dbReference>
<dbReference type="Pfam" id="PF01061">
    <property type="entry name" value="ABC2_membrane"/>
    <property type="match status" value="1"/>
</dbReference>
<evidence type="ECO:0000256" key="3">
    <source>
        <dbReference type="ARBA" id="ARBA00022448"/>
    </source>
</evidence>
<name>A0A0J8YCJ2_9ENTR</name>
<dbReference type="PRINTS" id="PR00164">
    <property type="entry name" value="ABC2TRNSPORT"/>
</dbReference>
<feature type="transmembrane region" description="Helical" evidence="9">
    <location>
        <begin position="106"/>
        <end position="128"/>
    </location>
</feature>
<dbReference type="PIRSF" id="PIRSF006648">
    <property type="entry name" value="DrrB"/>
    <property type="match status" value="1"/>
</dbReference>
<dbReference type="GO" id="GO:0043190">
    <property type="term" value="C:ATP-binding cassette (ABC) transporter complex"/>
    <property type="evidence" value="ECO:0007669"/>
    <property type="project" value="InterPro"/>
</dbReference>
<evidence type="ECO:0000313" key="12">
    <source>
        <dbReference type="Proteomes" id="UP000037315"/>
    </source>
</evidence>
<dbReference type="Proteomes" id="UP000037315">
    <property type="component" value="Unassembled WGS sequence"/>
</dbReference>
<feature type="domain" description="ABC transmembrane type-2" evidence="10">
    <location>
        <begin position="30"/>
        <end position="251"/>
    </location>
</feature>
<evidence type="ECO:0000256" key="5">
    <source>
        <dbReference type="ARBA" id="ARBA00022519"/>
    </source>
</evidence>
<dbReference type="STRING" id="1121863.GCA_000621185_01843"/>
<feature type="transmembrane region" description="Helical" evidence="9">
    <location>
        <begin position="229"/>
        <end position="248"/>
    </location>
</feature>
<reference evidence="11 12" key="1">
    <citation type="submission" date="2015-06" db="EMBL/GenBank/DDBJ databases">
        <title>Genome sequencing of Cronobacter sp. strain DJ34 isolated from petroleum contaminated sludge of Duliajan Oil Fields, Assam, India.</title>
        <authorList>
            <person name="Pal S."/>
            <person name="Banerjee T.D."/>
            <person name="Roy A."/>
            <person name="Sar P."/>
            <person name="Kazy S.K."/>
        </authorList>
    </citation>
    <scope>NUCLEOTIDE SEQUENCE [LARGE SCALE GENOMIC DNA]</scope>
    <source>
        <strain evidence="11 12">DJ34</strain>
    </source>
</reference>
<dbReference type="RefSeq" id="WP_024559972.1">
    <property type="nucleotide sequence ID" value="NZ_LFEJ01000012.1"/>
</dbReference>
<dbReference type="GO" id="GO:0140359">
    <property type="term" value="F:ABC-type transporter activity"/>
    <property type="evidence" value="ECO:0007669"/>
    <property type="project" value="InterPro"/>
</dbReference>
<keyword evidence="3 9" id="KW-0813">Transport</keyword>
<evidence type="ECO:0000259" key="10">
    <source>
        <dbReference type="PROSITE" id="PS51012"/>
    </source>
</evidence>
<organism evidence="11 12">
    <name type="scientific">Franconibacter pulveris</name>
    <dbReference type="NCBI Taxonomy" id="435910"/>
    <lineage>
        <taxon>Bacteria</taxon>
        <taxon>Pseudomonadati</taxon>
        <taxon>Pseudomonadota</taxon>
        <taxon>Gammaproteobacteria</taxon>
        <taxon>Enterobacterales</taxon>
        <taxon>Enterobacteriaceae</taxon>
        <taxon>Franconibacter</taxon>
    </lineage>
</organism>
<proteinExistence type="inferred from homology"/>
<evidence type="ECO:0000256" key="8">
    <source>
        <dbReference type="ARBA" id="ARBA00023136"/>
    </source>
</evidence>
<accession>A0A0J8YCJ2</accession>
<evidence type="ECO:0000313" key="11">
    <source>
        <dbReference type="EMBL" id="KMV35204.1"/>
    </source>
</evidence>
<comment type="caution">
    <text evidence="11">The sequence shown here is derived from an EMBL/GenBank/DDBJ whole genome shotgun (WGS) entry which is preliminary data.</text>
</comment>
<keyword evidence="8 9" id="KW-0472">Membrane</keyword>
<dbReference type="GO" id="GO:0015920">
    <property type="term" value="P:lipopolysaccharide transport"/>
    <property type="evidence" value="ECO:0007669"/>
    <property type="project" value="TreeGrafter"/>
</dbReference>
<dbReference type="PROSITE" id="PS51012">
    <property type="entry name" value="ABC_TM2"/>
    <property type="match status" value="1"/>
</dbReference>
<dbReference type="PANTHER" id="PTHR30413">
    <property type="entry name" value="INNER MEMBRANE TRANSPORT PERMEASE"/>
    <property type="match status" value="1"/>
</dbReference>
<dbReference type="PATRIC" id="fig|1656095.3.peg.3624"/>
<keyword evidence="5" id="KW-0997">Cell inner membrane</keyword>
<feature type="transmembrane region" description="Helical" evidence="9">
    <location>
        <begin position="30"/>
        <end position="49"/>
    </location>
</feature>
<evidence type="ECO:0000256" key="9">
    <source>
        <dbReference type="RuleBase" id="RU361157"/>
    </source>
</evidence>
<feature type="transmembrane region" description="Helical" evidence="9">
    <location>
        <begin position="61"/>
        <end position="85"/>
    </location>
</feature>
<dbReference type="InterPro" id="IPR000412">
    <property type="entry name" value="ABC_2_transport"/>
</dbReference>
<evidence type="ECO:0000256" key="7">
    <source>
        <dbReference type="ARBA" id="ARBA00022989"/>
    </source>
</evidence>
<dbReference type="EMBL" id="LFEJ01000012">
    <property type="protein sequence ID" value="KMV35204.1"/>
    <property type="molecule type" value="Genomic_DNA"/>
</dbReference>
<dbReference type="InterPro" id="IPR047817">
    <property type="entry name" value="ABC2_TM_bact-type"/>
</dbReference>
<evidence type="ECO:0000256" key="1">
    <source>
        <dbReference type="ARBA" id="ARBA00004429"/>
    </source>
</evidence>
<feature type="transmembrane region" description="Helical" evidence="9">
    <location>
        <begin position="140"/>
        <end position="165"/>
    </location>
</feature>
<evidence type="ECO:0000256" key="6">
    <source>
        <dbReference type="ARBA" id="ARBA00022692"/>
    </source>
</evidence>
<dbReference type="InterPro" id="IPR013525">
    <property type="entry name" value="ABC2_TM"/>
</dbReference>
<evidence type="ECO:0000256" key="2">
    <source>
        <dbReference type="ARBA" id="ARBA00007783"/>
    </source>
</evidence>
<comment type="subcellular location">
    <subcellularLocation>
        <location evidence="1 9">Cell inner membrane</location>
        <topology evidence="1 9">Multi-pass membrane protein</topology>
    </subcellularLocation>
</comment>
<dbReference type="AlphaFoldDB" id="A0A0J8YCJ2"/>
<keyword evidence="6 9" id="KW-0812">Transmembrane</keyword>
<feature type="transmembrane region" description="Helical" evidence="9">
    <location>
        <begin position="177"/>
        <end position="195"/>
    </location>
</feature>
<protein>
    <recommendedName>
        <fullName evidence="9">Transport permease protein</fullName>
    </recommendedName>
</protein>
<sequence length="258" mass="29638">MIRKGFHIQKSTVIALFLREIKTRFGKYRLGYCWALLEPVLHLFVLWVVFDYVMQRAMSDISFPVFLLNGLIPYFLFSNIATRSINAFEANQGLFNYRPVKPVDTVIARAVLETFIYTMVYFLLMALLLLNGEVIDKINLIELCTVGFLLVVFSFGLGLIVMVVGNAFPEMEKFLPVIIKPLYFISCIMFPLNSVPEEYWGWLLWNPLLHVVELARESLAINYQSEGASLAYLAFSTLIVLFVGLLLYRSREEAMLTS</sequence>